<dbReference type="Proteomes" id="UP000028705">
    <property type="component" value="Unassembled WGS sequence"/>
</dbReference>
<name>A0A086A634_9FLAO</name>
<organism evidence="2 3">
    <name type="scientific">Chryseobacterium soli</name>
    <dbReference type="NCBI Taxonomy" id="445961"/>
    <lineage>
        <taxon>Bacteria</taxon>
        <taxon>Pseudomonadati</taxon>
        <taxon>Bacteroidota</taxon>
        <taxon>Flavobacteriia</taxon>
        <taxon>Flavobacteriales</taxon>
        <taxon>Weeksellaceae</taxon>
        <taxon>Chryseobacterium group</taxon>
        <taxon>Chryseobacterium</taxon>
    </lineage>
</organism>
<evidence type="ECO:0000313" key="3">
    <source>
        <dbReference type="Proteomes" id="UP000028705"/>
    </source>
</evidence>
<dbReference type="EMBL" id="JPRH01000004">
    <property type="protein sequence ID" value="KFF12148.1"/>
    <property type="molecule type" value="Genomic_DNA"/>
</dbReference>
<dbReference type="eggNOG" id="COG1335">
    <property type="taxonomic scope" value="Bacteria"/>
</dbReference>
<proteinExistence type="predicted"/>
<dbReference type="InterPro" id="IPR053152">
    <property type="entry name" value="Hydrolase_YcaC-like"/>
</dbReference>
<reference evidence="2 3" key="1">
    <citation type="submission" date="2014-07" db="EMBL/GenBank/DDBJ databases">
        <title>Genome of Chryseobacterium soli DSM 19298.</title>
        <authorList>
            <person name="Stropko S.J."/>
            <person name="Pipes S.E."/>
            <person name="Newman J."/>
        </authorList>
    </citation>
    <scope>NUCLEOTIDE SEQUENCE [LARGE SCALE GENOMIC DNA]</scope>
    <source>
        <strain evidence="2 3">DSM 19298</strain>
    </source>
</reference>
<protein>
    <recommendedName>
        <fullName evidence="1">Isochorismatase-like domain-containing protein</fullName>
    </recommendedName>
</protein>
<dbReference type="STRING" id="445961.IW15_11300"/>
<evidence type="ECO:0000313" key="2">
    <source>
        <dbReference type="EMBL" id="KFF12148.1"/>
    </source>
</evidence>
<accession>A0A086A634</accession>
<feature type="domain" description="Isochorismatase-like" evidence="1">
    <location>
        <begin position="18"/>
        <end position="172"/>
    </location>
</feature>
<dbReference type="SUPFAM" id="SSF52499">
    <property type="entry name" value="Isochorismatase-like hydrolases"/>
    <property type="match status" value="1"/>
</dbReference>
<comment type="caution">
    <text evidence="2">The sequence shown here is derived from an EMBL/GenBank/DDBJ whole genome shotgun (WGS) entry which is preliminary data.</text>
</comment>
<dbReference type="Gene3D" id="3.40.50.850">
    <property type="entry name" value="Isochorismatase-like"/>
    <property type="match status" value="1"/>
</dbReference>
<evidence type="ECO:0000259" key="1">
    <source>
        <dbReference type="Pfam" id="PF00857"/>
    </source>
</evidence>
<dbReference type="Pfam" id="PF00857">
    <property type="entry name" value="Isochorismatase"/>
    <property type="match status" value="1"/>
</dbReference>
<dbReference type="InterPro" id="IPR000868">
    <property type="entry name" value="Isochorismatase-like_dom"/>
</dbReference>
<keyword evidence="3" id="KW-1185">Reference proteome</keyword>
<dbReference type="AlphaFoldDB" id="A0A086A634"/>
<dbReference type="PANTHER" id="PTHR43559">
    <property type="entry name" value="HYDROLASE YCAC-RELATED"/>
    <property type="match status" value="1"/>
</dbReference>
<dbReference type="PANTHER" id="PTHR43559:SF3">
    <property type="entry name" value="HYDROLASE YCAC-RELATED"/>
    <property type="match status" value="1"/>
</dbReference>
<gene>
    <name evidence="2" type="ORF">IW15_11300</name>
</gene>
<sequence>MSFGQTSKTSTKFTPQNSAILLIDHQKTTMDWIYSQDKKTVENNLRMLARIGAEVHVPLLITTTMEEQVGLTWEGIQQAAPAQFAARIKRGGTLNCFIDPNFKTAVKNLNRKNLIICGLTTDICLLHTVTSAIELGYNVIVVADASGSMSTMADETSFDYFRQIGATVLSANAAVTELFQDFSTPDGQKVMKINLEEVVSKLGK</sequence>
<dbReference type="InterPro" id="IPR036380">
    <property type="entry name" value="Isochorismatase-like_sf"/>
</dbReference>